<sequence>MTAEVVEVAPTALVPVFADLYGAPEDAVAWMADACTAGWLARHAGPAGEVLGAVGLRPSPQHGAELVGGVVAGPQQAAVAVALARSAHAAAGRVYVFAEGFLFPSEALLADGFQEVGAYRRLAGRVPYRLVEGPPDVRLFPLSQVPEAGPRLQALRTYEDRIGHHAVAPEAAQDGAGGFDADLSVIALDAQGRGIGICRAAAEDGVARLDSPGVAAEWRATALRAALLSAVFGRLRSAGITQLGMDSWGDTPEELAHDLHLGLGVSDETPILALG</sequence>
<evidence type="ECO:0000313" key="2">
    <source>
        <dbReference type="Proteomes" id="UP000661918"/>
    </source>
</evidence>
<evidence type="ECO:0008006" key="3">
    <source>
        <dbReference type="Google" id="ProtNLM"/>
    </source>
</evidence>
<reference evidence="2" key="1">
    <citation type="journal article" date="2019" name="Int. J. Syst. Evol. Microbiol.">
        <title>The Global Catalogue of Microorganisms (GCM) 10K type strain sequencing project: providing services to taxonomists for standard genome sequencing and annotation.</title>
        <authorList>
            <consortium name="The Broad Institute Genomics Platform"/>
            <consortium name="The Broad Institute Genome Sequencing Center for Infectious Disease"/>
            <person name="Wu L."/>
            <person name="Ma J."/>
        </authorList>
    </citation>
    <scope>NUCLEOTIDE SEQUENCE [LARGE SCALE GENOMIC DNA]</scope>
    <source>
        <strain evidence="2">JCM 15443</strain>
    </source>
</reference>
<evidence type="ECO:0000313" key="1">
    <source>
        <dbReference type="EMBL" id="GGM01048.1"/>
    </source>
</evidence>
<dbReference type="Proteomes" id="UP000661918">
    <property type="component" value="Unassembled WGS sequence"/>
</dbReference>
<name>A0ABQ2GKW3_9DEIO</name>
<dbReference type="EMBL" id="BMOM01000004">
    <property type="protein sequence ID" value="GGM01048.1"/>
    <property type="molecule type" value="Genomic_DNA"/>
</dbReference>
<dbReference type="Gene3D" id="3.40.630.30">
    <property type="match status" value="1"/>
</dbReference>
<accession>A0ABQ2GKW3</accession>
<proteinExistence type="predicted"/>
<gene>
    <name evidence="1" type="ORF">GCM10010841_06960</name>
</gene>
<comment type="caution">
    <text evidence="1">The sequence shown here is derived from an EMBL/GenBank/DDBJ whole genome shotgun (WGS) entry which is preliminary data.</text>
</comment>
<protein>
    <recommendedName>
        <fullName evidence="3">N-acetyltransferase domain-containing protein</fullName>
    </recommendedName>
</protein>
<organism evidence="1 2">
    <name type="scientific">Deinococcus aerophilus</name>
    <dbReference type="NCBI Taxonomy" id="522488"/>
    <lineage>
        <taxon>Bacteria</taxon>
        <taxon>Thermotogati</taxon>
        <taxon>Deinococcota</taxon>
        <taxon>Deinococci</taxon>
        <taxon>Deinococcales</taxon>
        <taxon>Deinococcaceae</taxon>
        <taxon>Deinococcus</taxon>
    </lineage>
</organism>
<dbReference type="RefSeq" id="WP_188901434.1">
    <property type="nucleotide sequence ID" value="NZ_BMOM01000004.1"/>
</dbReference>
<keyword evidence="2" id="KW-1185">Reference proteome</keyword>